<gene>
    <name evidence="2" type="ORF">NWE73_01390</name>
</gene>
<evidence type="ECO:0000313" key="3">
    <source>
        <dbReference type="Proteomes" id="UP001152321"/>
    </source>
</evidence>
<reference evidence="2" key="1">
    <citation type="submission" date="2022-08" db="EMBL/GenBank/DDBJ databases">
        <title>Novel Bdellovibrio Species Isolated from Svalbard: Designation Bdellovibrio svalbardensis.</title>
        <authorList>
            <person name="Mitchell R.J."/>
            <person name="Choi S.Y."/>
        </authorList>
    </citation>
    <scope>NUCLEOTIDE SEQUENCE</scope>
    <source>
        <strain evidence="2">PAP01</strain>
    </source>
</reference>
<dbReference type="Gene3D" id="3.10.620.30">
    <property type="match status" value="1"/>
</dbReference>
<comment type="caution">
    <text evidence="2">The sequence shown here is derived from an EMBL/GenBank/DDBJ whole genome shotgun (WGS) entry which is preliminary data.</text>
</comment>
<feature type="domain" description="Protein glutaminase" evidence="1">
    <location>
        <begin position="81"/>
        <end position="188"/>
    </location>
</feature>
<dbReference type="Pfam" id="PF18626">
    <property type="entry name" value="Gln_deamidase_2"/>
    <property type="match status" value="1"/>
</dbReference>
<proteinExistence type="predicted"/>
<dbReference type="EMBL" id="JANRMI010000001">
    <property type="protein sequence ID" value="MDG0814997.1"/>
    <property type="molecule type" value="Genomic_DNA"/>
</dbReference>
<evidence type="ECO:0000259" key="1">
    <source>
        <dbReference type="Pfam" id="PF18626"/>
    </source>
</evidence>
<sequence>MKSIVGVLFSFAVLIPFLAEARGLSAHRHAGESYQQAAARNYPRHIELVGSRPSTPDRIKKPLQKLDLKEIPDVGSLPDLENQFKYVRDTRFMADSHFPRRLTWMYPDDGCYARAEMVSQKIIAQHFTEPKKIFVFGNLSAKTTNAPGGSVQWWYHVAVIYRVGQVAYVVDPALNPQKPMTLTEWNKAVGGEQTKVQYAICSHDTFDPDSDCYGPLPMSAAQAEAEQSGFLQDEWDRLLELNRSPEKELGDFPPWL</sequence>
<name>A0ABT6DET0_9BACT</name>
<organism evidence="2 3">
    <name type="scientific">Bdellovibrio svalbardensis</name>
    <dbReference type="NCBI Taxonomy" id="2972972"/>
    <lineage>
        <taxon>Bacteria</taxon>
        <taxon>Pseudomonadati</taxon>
        <taxon>Bdellovibrionota</taxon>
        <taxon>Bdellovibrionia</taxon>
        <taxon>Bdellovibrionales</taxon>
        <taxon>Pseudobdellovibrionaceae</taxon>
        <taxon>Bdellovibrio</taxon>
    </lineage>
</organism>
<accession>A0ABT6DET0</accession>
<evidence type="ECO:0000313" key="2">
    <source>
        <dbReference type="EMBL" id="MDG0814997.1"/>
    </source>
</evidence>
<protein>
    <submittedName>
        <fullName evidence="2">Protein-glutamine glutaminase family protein</fullName>
    </submittedName>
</protein>
<dbReference type="InterPro" id="IPR041325">
    <property type="entry name" value="Gln_deamidase_2"/>
</dbReference>
<dbReference type="Proteomes" id="UP001152321">
    <property type="component" value="Unassembled WGS sequence"/>
</dbReference>
<keyword evidence="3" id="KW-1185">Reference proteome</keyword>
<dbReference type="RefSeq" id="WP_277576477.1">
    <property type="nucleotide sequence ID" value="NZ_JANRMI010000001.1"/>
</dbReference>